<dbReference type="EnsemblMetazoa" id="CLYHEMT016173.1">
    <property type="protein sequence ID" value="CLYHEMP016173.1"/>
    <property type="gene ID" value="CLYHEMG016173"/>
</dbReference>
<feature type="compositionally biased region" description="Basic and acidic residues" evidence="1">
    <location>
        <begin position="268"/>
        <end position="288"/>
    </location>
</feature>
<keyword evidence="3" id="KW-1185">Reference proteome</keyword>
<feature type="compositionally biased region" description="Low complexity" evidence="1">
    <location>
        <begin position="140"/>
        <end position="163"/>
    </location>
</feature>
<proteinExistence type="predicted"/>
<feature type="region of interest" description="Disordered" evidence="1">
    <location>
        <begin position="1"/>
        <end position="41"/>
    </location>
</feature>
<sequence length="306" mass="35608">GYTCRTDEKTQSYPSSEEKIVSSGTKVSEEDIEPPPSSLYNQPLQNFQFMKNTPSIDEDIVSQGNKRGIVDTDYLNEYEEIFIEEEITEEAFKILCQTTEEDGKHFERMRRSSEEEKALIRVLFRIRRPRINVNIEEMDYSTSSTEDDSSSVSSELSHGQSSELSDDQSVESSEASEDENCSQLFIMEPYILDIRKDPLYTLCRRGRKDSRIDLVKELVLHESYADESKKYCWIENESEQECETSCEDEDESEDEDTEDDSTQYQHQRLPDDSASHIKTRMKVDRISESNEMQIDILRKSKRHVNS</sequence>
<feature type="compositionally biased region" description="Acidic residues" evidence="1">
    <location>
        <begin position="164"/>
        <end position="179"/>
    </location>
</feature>
<feature type="region of interest" description="Disordered" evidence="1">
    <location>
        <begin position="138"/>
        <end position="179"/>
    </location>
</feature>
<evidence type="ECO:0000313" key="2">
    <source>
        <dbReference type="EnsemblMetazoa" id="CLYHEMP016173.1"/>
    </source>
</evidence>
<protein>
    <submittedName>
        <fullName evidence="2">Uncharacterized protein</fullName>
    </submittedName>
</protein>
<feature type="compositionally biased region" description="Basic and acidic residues" evidence="1">
    <location>
        <begin position="1"/>
        <end position="20"/>
    </location>
</feature>
<evidence type="ECO:0000256" key="1">
    <source>
        <dbReference type="SAM" id="MobiDB-lite"/>
    </source>
</evidence>
<dbReference type="AlphaFoldDB" id="A0A7M5X182"/>
<dbReference type="Proteomes" id="UP000594262">
    <property type="component" value="Unplaced"/>
</dbReference>
<organism evidence="2 3">
    <name type="scientific">Clytia hemisphaerica</name>
    <dbReference type="NCBI Taxonomy" id="252671"/>
    <lineage>
        <taxon>Eukaryota</taxon>
        <taxon>Metazoa</taxon>
        <taxon>Cnidaria</taxon>
        <taxon>Hydrozoa</taxon>
        <taxon>Hydroidolina</taxon>
        <taxon>Leptothecata</taxon>
        <taxon>Obeliida</taxon>
        <taxon>Clytiidae</taxon>
        <taxon>Clytia</taxon>
    </lineage>
</organism>
<evidence type="ECO:0000313" key="3">
    <source>
        <dbReference type="Proteomes" id="UP000594262"/>
    </source>
</evidence>
<reference evidence="2" key="1">
    <citation type="submission" date="2021-01" db="UniProtKB">
        <authorList>
            <consortium name="EnsemblMetazoa"/>
        </authorList>
    </citation>
    <scope>IDENTIFICATION</scope>
</reference>
<name>A0A7M5X182_9CNID</name>
<feature type="region of interest" description="Disordered" evidence="1">
    <location>
        <begin position="242"/>
        <end position="306"/>
    </location>
</feature>
<feature type="compositionally biased region" description="Acidic residues" evidence="1">
    <location>
        <begin position="242"/>
        <end position="261"/>
    </location>
</feature>
<accession>A0A7M5X182</accession>